<dbReference type="GO" id="GO:0000045">
    <property type="term" value="P:autophagosome assembly"/>
    <property type="evidence" value="ECO:0007669"/>
    <property type="project" value="TreeGrafter"/>
</dbReference>
<dbReference type="GO" id="GO:0034975">
    <property type="term" value="P:protein folding in endoplasmic reticulum"/>
    <property type="evidence" value="ECO:0007669"/>
    <property type="project" value="TreeGrafter"/>
</dbReference>
<reference evidence="9 10" key="1">
    <citation type="submission" date="2015-12" db="EMBL/GenBank/DDBJ databases">
        <title>Dictyostelia acquired genes for synthesis and detection of signals that induce cell-type specialization by lateral gene transfer from prokaryotes.</title>
        <authorList>
            <person name="Gloeckner G."/>
            <person name="Schaap P."/>
        </authorList>
    </citation>
    <scope>NUCLEOTIDE SEQUENCE [LARGE SCALE GENOMIC DNA]</scope>
    <source>
        <strain evidence="9 10">TK</strain>
    </source>
</reference>
<protein>
    <recommendedName>
        <fullName evidence="3">ER membrane protein complex subunit 6</fullName>
    </recommendedName>
</protein>
<feature type="transmembrane region" description="Helical" evidence="8">
    <location>
        <begin position="39"/>
        <end position="60"/>
    </location>
</feature>
<organism evidence="9 10">
    <name type="scientific">Tieghemostelium lacteum</name>
    <name type="common">Slime mold</name>
    <name type="synonym">Dictyostelium lacteum</name>
    <dbReference type="NCBI Taxonomy" id="361077"/>
    <lineage>
        <taxon>Eukaryota</taxon>
        <taxon>Amoebozoa</taxon>
        <taxon>Evosea</taxon>
        <taxon>Eumycetozoa</taxon>
        <taxon>Dictyostelia</taxon>
        <taxon>Dictyosteliales</taxon>
        <taxon>Raperosteliaceae</taxon>
        <taxon>Tieghemostelium</taxon>
    </lineage>
</organism>
<evidence type="ECO:0000256" key="7">
    <source>
        <dbReference type="ARBA" id="ARBA00023136"/>
    </source>
</evidence>
<comment type="caution">
    <text evidence="9">The sequence shown here is derived from an EMBL/GenBank/DDBJ whole genome shotgun (WGS) entry which is preliminary data.</text>
</comment>
<dbReference type="OMA" id="MINPEQT"/>
<dbReference type="PANTHER" id="PTHR20994">
    <property type="entry name" value="ER MEMBRANE PROTEIN COMPLEX SUBUNIT 6"/>
    <property type="match status" value="1"/>
</dbReference>
<sequence>MLHPQQIQQQQQQANEQQSSLIGIPEHFDAEYIARNTKVVSFCQILISILGGSIAGVLGFNDLKGFAFYLFVYYTFVCIFVLKEKKSKLSLYFINPNAIWYETLASTLMPFILFWTFFYNIIHHYK</sequence>
<dbReference type="InterPro" id="IPR008504">
    <property type="entry name" value="Emc6"/>
</dbReference>
<dbReference type="InParanoid" id="A0A151ZJE9"/>
<feature type="transmembrane region" description="Helical" evidence="8">
    <location>
        <begin position="66"/>
        <end position="82"/>
    </location>
</feature>
<evidence type="ECO:0000256" key="6">
    <source>
        <dbReference type="ARBA" id="ARBA00022989"/>
    </source>
</evidence>
<dbReference type="OrthoDB" id="16510at2759"/>
<keyword evidence="5" id="KW-0256">Endoplasmic reticulum</keyword>
<dbReference type="Proteomes" id="UP000076078">
    <property type="component" value="Unassembled WGS sequence"/>
</dbReference>
<dbReference type="PANTHER" id="PTHR20994:SF0">
    <property type="entry name" value="ER MEMBRANE PROTEIN COMPLEX SUBUNIT 6"/>
    <property type="match status" value="1"/>
</dbReference>
<comment type="subcellular location">
    <subcellularLocation>
        <location evidence="1">Endoplasmic reticulum membrane</location>
        <topology evidence="1">Multi-pass membrane protein</topology>
    </subcellularLocation>
</comment>
<gene>
    <name evidence="9" type="ORF">DLAC_04403</name>
</gene>
<evidence type="ECO:0000256" key="4">
    <source>
        <dbReference type="ARBA" id="ARBA00022692"/>
    </source>
</evidence>
<keyword evidence="4 8" id="KW-0812">Transmembrane</keyword>
<dbReference type="AlphaFoldDB" id="A0A151ZJE9"/>
<evidence type="ECO:0000313" key="10">
    <source>
        <dbReference type="Proteomes" id="UP000076078"/>
    </source>
</evidence>
<keyword evidence="6 8" id="KW-1133">Transmembrane helix</keyword>
<evidence type="ECO:0000256" key="3">
    <source>
        <dbReference type="ARBA" id="ARBA00020827"/>
    </source>
</evidence>
<evidence type="ECO:0000313" key="9">
    <source>
        <dbReference type="EMBL" id="KYQ94122.1"/>
    </source>
</evidence>
<comment type="similarity">
    <text evidence="2">Belongs to the EMC6 family.</text>
</comment>
<dbReference type="GO" id="GO:0072546">
    <property type="term" value="C:EMC complex"/>
    <property type="evidence" value="ECO:0007669"/>
    <property type="project" value="InterPro"/>
</dbReference>
<keyword evidence="10" id="KW-1185">Reference proteome</keyword>
<dbReference type="FunCoup" id="A0A151ZJE9">
    <property type="interactions" value="299"/>
</dbReference>
<dbReference type="Pfam" id="PF07019">
    <property type="entry name" value="EMC6"/>
    <property type="match status" value="1"/>
</dbReference>
<evidence type="ECO:0000256" key="8">
    <source>
        <dbReference type="SAM" id="Phobius"/>
    </source>
</evidence>
<evidence type="ECO:0000256" key="1">
    <source>
        <dbReference type="ARBA" id="ARBA00004477"/>
    </source>
</evidence>
<evidence type="ECO:0000256" key="5">
    <source>
        <dbReference type="ARBA" id="ARBA00022824"/>
    </source>
</evidence>
<keyword evidence="7 8" id="KW-0472">Membrane</keyword>
<feature type="transmembrane region" description="Helical" evidence="8">
    <location>
        <begin position="103"/>
        <end position="122"/>
    </location>
</feature>
<name>A0A151ZJE9_TIELA</name>
<dbReference type="InterPro" id="IPR029008">
    <property type="entry name" value="EMC6-like"/>
</dbReference>
<proteinExistence type="inferred from homology"/>
<dbReference type="EMBL" id="LODT01000022">
    <property type="protein sequence ID" value="KYQ94122.1"/>
    <property type="molecule type" value="Genomic_DNA"/>
</dbReference>
<dbReference type="STRING" id="361077.A0A151ZJE9"/>
<evidence type="ECO:0000256" key="2">
    <source>
        <dbReference type="ARBA" id="ARBA00009436"/>
    </source>
</evidence>
<accession>A0A151ZJE9</accession>